<evidence type="ECO:0000259" key="6">
    <source>
        <dbReference type="Pfam" id="PF04377"/>
    </source>
</evidence>
<evidence type="ECO:0000313" key="7">
    <source>
        <dbReference type="EMBL" id="WDE02849.1"/>
    </source>
</evidence>
<dbReference type="InterPro" id="IPR030700">
    <property type="entry name" value="N-end_Aminoacyl_Trfase"/>
</dbReference>
<dbReference type="NCBIfam" id="NF002341">
    <property type="entry name" value="PRK01305.1-1"/>
    <property type="match status" value="1"/>
</dbReference>
<dbReference type="GO" id="GO:0008914">
    <property type="term" value="F:leucyl-tRNA--protein transferase activity"/>
    <property type="evidence" value="ECO:0007669"/>
    <property type="project" value="UniProtKB-UniRule"/>
</dbReference>
<dbReference type="PANTHER" id="PTHR21367">
    <property type="entry name" value="ARGININE-TRNA-PROTEIN TRANSFERASE 1"/>
    <property type="match status" value="1"/>
</dbReference>
<dbReference type="PIRSF" id="PIRSF037208">
    <property type="entry name" value="ATE_pro_prd"/>
    <property type="match status" value="1"/>
</dbReference>
<dbReference type="NCBIfam" id="NF002342">
    <property type="entry name" value="PRK01305.1-3"/>
    <property type="match status" value="1"/>
</dbReference>
<accession>A0AAF0C7H2</accession>
<dbReference type="KEGG" id="tvd:SG34_015500"/>
<dbReference type="Pfam" id="PF04377">
    <property type="entry name" value="ATE_C"/>
    <property type="match status" value="1"/>
</dbReference>
<dbReference type="AlphaFoldDB" id="A0AAF0C7H2"/>
<dbReference type="InterPro" id="IPR007472">
    <property type="entry name" value="N-end_Aminoacyl_Trfase_C"/>
</dbReference>
<proteinExistence type="inferred from homology"/>
<evidence type="ECO:0000256" key="2">
    <source>
        <dbReference type="ARBA" id="ARBA00022679"/>
    </source>
</evidence>
<dbReference type="HAMAP" id="MF_00689">
    <property type="entry name" value="Bpt"/>
    <property type="match status" value="1"/>
</dbReference>
<dbReference type="RefSeq" id="WP_044839877.1">
    <property type="nucleotide sequence ID" value="NZ_CP059733.1"/>
</dbReference>
<organism evidence="7 8">
    <name type="scientific">Thalassomonas viridans</name>
    <dbReference type="NCBI Taxonomy" id="137584"/>
    <lineage>
        <taxon>Bacteria</taxon>
        <taxon>Pseudomonadati</taxon>
        <taxon>Pseudomonadota</taxon>
        <taxon>Gammaproteobacteria</taxon>
        <taxon>Alteromonadales</taxon>
        <taxon>Colwelliaceae</taxon>
        <taxon>Thalassomonas</taxon>
    </lineage>
</organism>
<dbReference type="InterPro" id="IPR007471">
    <property type="entry name" value="N-end_Aminoacyl_Trfase_N"/>
</dbReference>
<reference evidence="7 8" key="1">
    <citation type="journal article" date="2015" name="Genome Announc.">
        <title>Draft Genome Sequences of Marine Isolates of Thalassomonas viridans and Thalassomonas actiniarum.</title>
        <authorList>
            <person name="Olonade I."/>
            <person name="van Zyl L.J."/>
            <person name="Trindade M."/>
        </authorList>
    </citation>
    <scope>NUCLEOTIDE SEQUENCE [LARGE SCALE GENOMIC DNA]</scope>
    <source>
        <strain evidence="7 8">XOM25</strain>
    </source>
</reference>
<dbReference type="EMBL" id="CP059733">
    <property type="protein sequence ID" value="WDE02849.1"/>
    <property type="molecule type" value="Genomic_DNA"/>
</dbReference>
<dbReference type="NCBIfam" id="NF002346">
    <property type="entry name" value="PRK01305.2-3"/>
    <property type="match status" value="1"/>
</dbReference>
<evidence type="ECO:0000256" key="1">
    <source>
        <dbReference type="ARBA" id="ARBA00022490"/>
    </source>
</evidence>
<comment type="catalytic activity">
    <reaction evidence="4">
        <text>N-terminal L-aspartyl-[protein] + L-leucyl-tRNA(Leu) = N-terminal L-leucyl-L-aspartyl-[protein] + tRNA(Leu) + H(+)</text>
        <dbReference type="Rhea" id="RHEA:50420"/>
        <dbReference type="Rhea" id="RHEA-COMP:9613"/>
        <dbReference type="Rhea" id="RHEA-COMP:9622"/>
        <dbReference type="Rhea" id="RHEA-COMP:12669"/>
        <dbReference type="Rhea" id="RHEA-COMP:12674"/>
        <dbReference type="ChEBI" id="CHEBI:15378"/>
        <dbReference type="ChEBI" id="CHEBI:64720"/>
        <dbReference type="ChEBI" id="CHEBI:78442"/>
        <dbReference type="ChEBI" id="CHEBI:78494"/>
        <dbReference type="ChEBI" id="CHEBI:133042"/>
        <dbReference type="EC" id="2.3.2.29"/>
    </reaction>
</comment>
<dbReference type="EC" id="2.3.2.29" evidence="4"/>
<evidence type="ECO:0000313" key="8">
    <source>
        <dbReference type="Proteomes" id="UP000032352"/>
    </source>
</evidence>
<comment type="subcellular location">
    <subcellularLocation>
        <location evidence="4">Cytoplasm</location>
    </subcellularLocation>
</comment>
<feature type="domain" description="N-end aminoacyl transferase N-terminal" evidence="5">
    <location>
        <begin position="15"/>
        <end position="84"/>
    </location>
</feature>
<dbReference type="GO" id="GO:0004057">
    <property type="term" value="F:arginyl-tRNA--protein transferase activity"/>
    <property type="evidence" value="ECO:0007669"/>
    <property type="project" value="InterPro"/>
</dbReference>
<sequence>MSSSDFKLGITKTFPCNYLPEEQERLLIAVDDRFQSSDSYTWLMTQGFRRSGNQIYRPHCPSCTACQSIRVLVDAFTPSRSQKRLLKRSRGFTLKKSHELKDEYYPLYENYINTIHSDGAMYPASYQQFKNFLSCKISEQLFIETWDKDKLICVAVTDKLENALSAVYTFYHPDYRKSALGILSILNQIRICAEIGLPYLYLGYQIDKCQKMNYKDRYFPYEKLTGNNWLIVNK</sequence>
<dbReference type="InterPro" id="IPR017138">
    <property type="entry name" value="Asp_Glu_LeuTrfase"/>
</dbReference>
<feature type="domain" description="N-end rule aminoacyl transferase C-terminal" evidence="6">
    <location>
        <begin position="103"/>
        <end position="224"/>
    </location>
</feature>
<comment type="function">
    <text evidence="4">Functions in the N-end rule pathway of protein degradation where it conjugates Leu from its aminoacyl-tRNA to the N-termini of proteins containing an N-terminal aspartate or glutamate.</text>
</comment>
<comment type="catalytic activity">
    <reaction evidence="4">
        <text>N-terminal L-glutamyl-[protein] + L-leucyl-tRNA(Leu) = N-terminal L-leucyl-L-glutamyl-[protein] + tRNA(Leu) + H(+)</text>
        <dbReference type="Rhea" id="RHEA:50412"/>
        <dbReference type="Rhea" id="RHEA-COMP:9613"/>
        <dbReference type="Rhea" id="RHEA-COMP:9622"/>
        <dbReference type="Rhea" id="RHEA-COMP:12664"/>
        <dbReference type="Rhea" id="RHEA-COMP:12668"/>
        <dbReference type="ChEBI" id="CHEBI:15378"/>
        <dbReference type="ChEBI" id="CHEBI:64721"/>
        <dbReference type="ChEBI" id="CHEBI:78442"/>
        <dbReference type="ChEBI" id="CHEBI:78494"/>
        <dbReference type="ChEBI" id="CHEBI:133041"/>
        <dbReference type="EC" id="2.3.2.29"/>
    </reaction>
</comment>
<comment type="similarity">
    <text evidence="4">Belongs to the R-transferase family. Bpt subfamily.</text>
</comment>
<dbReference type="GO" id="GO:0071596">
    <property type="term" value="P:ubiquitin-dependent protein catabolic process via the N-end rule pathway"/>
    <property type="evidence" value="ECO:0007669"/>
    <property type="project" value="InterPro"/>
</dbReference>
<dbReference type="GO" id="GO:0005737">
    <property type="term" value="C:cytoplasm"/>
    <property type="evidence" value="ECO:0007669"/>
    <property type="project" value="UniProtKB-SubCell"/>
</dbReference>
<name>A0AAF0C7H2_9GAMM</name>
<keyword evidence="1 4" id="KW-0963">Cytoplasm</keyword>
<evidence type="ECO:0000256" key="3">
    <source>
        <dbReference type="ARBA" id="ARBA00023315"/>
    </source>
</evidence>
<keyword evidence="8" id="KW-1185">Reference proteome</keyword>
<gene>
    <name evidence="4" type="primary">bpt</name>
    <name evidence="7" type="ORF">SG34_015500</name>
</gene>
<keyword evidence="2 4" id="KW-0808">Transferase</keyword>
<dbReference type="NCBIfam" id="NF002345">
    <property type="entry name" value="PRK01305.2-2"/>
    <property type="match status" value="1"/>
</dbReference>
<reference evidence="7 8" key="2">
    <citation type="journal article" date="2022" name="Mar. Drugs">
        <title>Bioassay-Guided Fractionation Leads to the Detection of Cholic Acid Generated by the Rare Thalassomonas sp.</title>
        <authorList>
            <person name="Pheiffer F."/>
            <person name="Schneider Y.K."/>
            <person name="Hansen E.H."/>
            <person name="Andersen J.H."/>
            <person name="Isaksson J."/>
            <person name="Busche T."/>
            <person name="R C."/>
            <person name="Kalinowski J."/>
            <person name="Zyl L.V."/>
            <person name="Trindade M."/>
        </authorList>
    </citation>
    <scope>NUCLEOTIDE SEQUENCE [LARGE SCALE GENOMIC DNA]</scope>
    <source>
        <strain evidence="7 8">XOM25</strain>
    </source>
</reference>
<evidence type="ECO:0000259" key="5">
    <source>
        <dbReference type="Pfam" id="PF04376"/>
    </source>
</evidence>
<dbReference type="Pfam" id="PF04376">
    <property type="entry name" value="ATE_N"/>
    <property type="match status" value="1"/>
</dbReference>
<dbReference type="Proteomes" id="UP000032352">
    <property type="component" value="Chromosome"/>
</dbReference>
<dbReference type="PANTHER" id="PTHR21367:SF1">
    <property type="entry name" value="ARGINYL-TRNA--PROTEIN TRANSFERASE 1"/>
    <property type="match status" value="1"/>
</dbReference>
<keyword evidence="3 4" id="KW-0012">Acyltransferase</keyword>
<dbReference type="InterPro" id="IPR016181">
    <property type="entry name" value="Acyl_CoA_acyltransferase"/>
</dbReference>
<evidence type="ECO:0000256" key="4">
    <source>
        <dbReference type="HAMAP-Rule" id="MF_00689"/>
    </source>
</evidence>
<protein>
    <recommendedName>
        <fullName evidence="4">Aspartate/glutamate leucyltransferase</fullName>
        <ecNumber evidence="4">2.3.2.29</ecNumber>
    </recommendedName>
</protein>
<dbReference type="SUPFAM" id="SSF55729">
    <property type="entry name" value="Acyl-CoA N-acyltransferases (Nat)"/>
    <property type="match status" value="1"/>
</dbReference>